<dbReference type="EMBL" id="CM047583">
    <property type="protein sequence ID" value="KAI9912570.1"/>
    <property type="molecule type" value="Genomic_DNA"/>
</dbReference>
<dbReference type="Proteomes" id="UP001163321">
    <property type="component" value="Chromosome 4"/>
</dbReference>
<reference evidence="1 2" key="1">
    <citation type="journal article" date="2022" name="bioRxiv">
        <title>The genome of the oomycete Peronosclerospora sorghi, a cosmopolitan pathogen of maize and sorghum, is inflated with dispersed pseudogenes.</title>
        <authorList>
            <person name="Fletcher K."/>
            <person name="Martin F."/>
            <person name="Isakeit T."/>
            <person name="Cavanaugh K."/>
            <person name="Magill C."/>
            <person name="Michelmore R."/>
        </authorList>
    </citation>
    <scope>NUCLEOTIDE SEQUENCE [LARGE SCALE GENOMIC DNA]</scope>
    <source>
        <strain evidence="1">P6</strain>
    </source>
</reference>
<evidence type="ECO:0000313" key="1">
    <source>
        <dbReference type="EMBL" id="KAI9912570.1"/>
    </source>
</evidence>
<proteinExistence type="predicted"/>
<accession>A0ACC0W1P9</accession>
<organism evidence="1 2">
    <name type="scientific">Peronosclerospora sorghi</name>
    <dbReference type="NCBI Taxonomy" id="230839"/>
    <lineage>
        <taxon>Eukaryota</taxon>
        <taxon>Sar</taxon>
        <taxon>Stramenopiles</taxon>
        <taxon>Oomycota</taxon>
        <taxon>Peronosporomycetes</taxon>
        <taxon>Peronosporales</taxon>
        <taxon>Peronosporaceae</taxon>
        <taxon>Peronosclerospora</taxon>
    </lineage>
</organism>
<comment type="caution">
    <text evidence="1">The sequence shown here is derived from an EMBL/GenBank/DDBJ whole genome shotgun (WGS) entry which is preliminary data.</text>
</comment>
<keyword evidence="2" id="KW-1185">Reference proteome</keyword>
<evidence type="ECO:0000313" key="2">
    <source>
        <dbReference type="Proteomes" id="UP001163321"/>
    </source>
</evidence>
<sequence length="76" mass="8191">MRKDVHWSAYTLALVVPGERRNRIVSVNLDAAEPQFAVLRENLRAVGRLGAQASIRDGELRGGGLCVVVGSCLCAE</sequence>
<gene>
    <name evidence="1" type="ORF">PsorP6_005269</name>
</gene>
<protein>
    <submittedName>
        <fullName evidence="1">Uncharacterized protein</fullName>
    </submittedName>
</protein>
<name>A0ACC0W1P9_9STRA</name>